<accession>A0AAV6TS19</accession>
<reference evidence="1 2" key="1">
    <citation type="journal article" date="2022" name="Nat. Ecol. Evol.">
        <title>A masculinizing supergene underlies an exaggerated male reproductive morph in a spider.</title>
        <authorList>
            <person name="Hendrickx F."/>
            <person name="De Corte Z."/>
            <person name="Sonet G."/>
            <person name="Van Belleghem S.M."/>
            <person name="Kostlbacher S."/>
            <person name="Vangestel C."/>
        </authorList>
    </citation>
    <scope>NUCLEOTIDE SEQUENCE [LARGE SCALE GENOMIC DNA]</scope>
    <source>
        <strain evidence="1">W744_W776</strain>
    </source>
</reference>
<comment type="caution">
    <text evidence="1">The sequence shown here is derived from an EMBL/GenBank/DDBJ whole genome shotgun (WGS) entry which is preliminary data.</text>
</comment>
<dbReference type="Proteomes" id="UP000827092">
    <property type="component" value="Unassembled WGS sequence"/>
</dbReference>
<evidence type="ECO:0000313" key="2">
    <source>
        <dbReference type="Proteomes" id="UP000827092"/>
    </source>
</evidence>
<organism evidence="1 2">
    <name type="scientific">Oedothorax gibbosus</name>
    <dbReference type="NCBI Taxonomy" id="931172"/>
    <lineage>
        <taxon>Eukaryota</taxon>
        <taxon>Metazoa</taxon>
        <taxon>Ecdysozoa</taxon>
        <taxon>Arthropoda</taxon>
        <taxon>Chelicerata</taxon>
        <taxon>Arachnida</taxon>
        <taxon>Araneae</taxon>
        <taxon>Araneomorphae</taxon>
        <taxon>Entelegynae</taxon>
        <taxon>Araneoidea</taxon>
        <taxon>Linyphiidae</taxon>
        <taxon>Erigoninae</taxon>
        <taxon>Oedothorax</taxon>
    </lineage>
</organism>
<keyword evidence="2" id="KW-1185">Reference proteome</keyword>
<name>A0AAV6TS19_9ARAC</name>
<sequence>MWRRGQTLQLTQKFLTISFGETYLALIDLSSPRKQPMMWIQKNNVGLAVTDTQFSPPFGSLAGRESNPLSHRCLPLPSRL</sequence>
<protein>
    <submittedName>
        <fullName evidence="1">Uncharacterized protein</fullName>
    </submittedName>
</protein>
<dbReference type="EMBL" id="JAFNEN010001164">
    <property type="protein sequence ID" value="KAG8174700.1"/>
    <property type="molecule type" value="Genomic_DNA"/>
</dbReference>
<dbReference type="AlphaFoldDB" id="A0AAV6TS19"/>
<gene>
    <name evidence="1" type="ORF">JTE90_025043</name>
</gene>
<proteinExistence type="predicted"/>
<evidence type="ECO:0000313" key="1">
    <source>
        <dbReference type="EMBL" id="KAG8174700.1"/>
    </source>
</evidence>